<comment type="caution">
    <text evidence="2">The sequence shown here is derived from an EMBL/GenBank/DDBJ whole genome shotgun (WGS) entry which is preliminary data.</text>
</comment>
<proteinExistence type="predicted"/>
<dbReference type="Gene3D" id="3.60.10.10">
    <property type="entry name" value="Endonuclease/exonuclease/phosphatase"/>
    <property type="match status" value="1"/>
</dbReference>
<gene>
    <name evidence="2" type="ORF">IEQ34_003259</name>
</gene>
<feature type="compositionally biased region" description="Polar residues" evidence="1">
    <location>
        <begin position="1"/>
        <end position="13"/>
    </location>
</feature>
<sequence>MFTVKSHVTISDSPENDFSVESGKGTHHPVIMKRFFQPVKKDGSFPSKKPSLSSADPLHSTVGDLVSVEGTHPVEAGERERREPCKFLTWNANSLLLRMKKDLPEFSNLVQTLDPDAIAIQVLKIGPDNEPEEEEVHGSNGRIEV</sequence>
<evidence type="ECO:0000313" key="3">
    <source>
        <dbReference type="Proteomes" id="UP000775213"/>
    </source>
</evidence>
<evidence type="ECO:0000313" key="2">
    <source>
        <dbReference type="EMBL" id="KAH0468226.1"/>
    </source>
</evidence>
<feature type="region of interest" description="Disordered" evidence="1">
    <location>
        <begin position="1"/>
        <end position="25"/>
    </location>
</feature>
<dbReference type="InterPro" id="IPR036691">
    <property type="entry name" value="Endo/exonu/phosph_ase_sf"/>
</dbReference>
<name>A0AAV7HGM0_DENCH</name>
<reference evidence="2 3" key="1">
    <citation type="journal article" date="2021" name="Hortic Res">
        <title>Chromosome-scale assembly of the Dendrobium chrysotoxum genome enhances the understanding of orchid evolution.</title>
        <authorList>
            <person name="Zhang Y."/>
            <person name="Zhang G.Q."/>
            <person name="Zhang D."/>
            <person name="Liu X.D."/>
            <person name="Xu X.Y."/>
            <person name="Sun W.H."/>
            <person name="Yu X."/>
            <person name="Zhu X."/>
            <person name="Wang Z.W."/>
            <person name="Zhao X."/>
            <person name="Zhong W.Y."/>
            <person name="Chen H."/>
            <person name="Yin W.L."/>
            <person name="Huang T."/>
            <person name="Niu S.C."/>
            <person name="Liu Z.J."/>
        </authorList>
    </citation>
    <scope>NUCLEOTIDE SEQUENCE [LARGE SCALE GENOMIC DNA]</scope>
    <source>
        <strain evidence="2">Lindl</strain>
    </source>
</reference>
<accession>A0AAV7HGM0</accession>
<feature type="region of interest" description="Disordered" evidence="1">
    <location>
        <begin position="41"/>
        <end position="82"/>
    </location>
</feature>
<keyword evidence="3" id="KW-1185">Reference proteome</keyword>
<protein>
    <submittedName>
        <fullName evidence="2">Uncharacterized protein</fullName>
    </submittedName>
</protein>
<organism evidence="2 3">
    <name type="scientific">Dendrobium chrysotoxum</name>
    <name type="common">Orchid</name>
    <dbReference type="NCBI Taxonomy" id="161865"/>
    <lineage>
        <taxon>Eukaryota</taxon>
        <taxon>Viridiplantae</taxon>
        <taxon>Streptophyta</taxon>
        <taxon>Embryophyta</taxon>
        <taxon>Tracheophyta</taxon>
        <taxon>Spermatophyta</taxon>
        <taxon>Magnoliopsida</taxon>
        <taxon>Liliopsida</taxon>
        <taxon>Asparagales</taxon>
        <taxon>Orchidaceae</taxon>
        <taxon>Epidendroideae</taxon>
        <taxon>Malaxideae</taxon>
        <taxon>Dendrobiinae</taxon>
        <taxon>Dendrobium</taxon>
    </lineage>
</organism>
<dbReference type="EMBL" id="JAGFBR010000004">
    <property type="protein sequence ID" value="KAH0468226.1"/>
    <property type="molecule type" value="Genomic_DNA"/>
</dbReference>
<dbReference type="Proteomes" id="UP000775213">
    <property type="component" value="Unassembled WGS sequence"/>
</dbReference>
<evidence type="ECO:0000256" key="1">
    <source>
        <dbReference type="SAM" id="MobiDB-lite"/>
    </source>
</evidence>
<dbReference type="AlphaFoldDB" id="A0AAV7HGM0"/>